<evidence type="ECO:0000259" key="2">
    <source>
        <dbReference type="PROSITE" id="PS51695"/>
    </source>
</evidence>
<dbReference type="OrthoDB" id="263396at2"/>
<dbReference type="GO" id="GO:0008240">
    <property type="term" value="F:tripeptidyl-peptidase activity"/>
    <property type="evidence" value="ECO:0007669"/>
    <property type="project" value="TreeGrafter"/>
</dbReference>
<dbReference type="Pfam" id="PF00082">
    <property type="entry name" value="Peptidase_S8"/>
    <property type="match status" value="1"/>
</dbReference>
<dbReference type="InterPro" id="IPR050819">
    <property type="entry name" value="Tripeptidyl-peptidase_I"/>
</dbReference>
<accession>A0A401ZEM9</accession>
<keyword evidence="3" id="KW-0645">Protease</keyword>
<dbReference type="PANTHER" id="PTHR14218">
    <property type="entry name" value="PROTEASE S8 TRIPEPTIDYL PEPTIDASE I CLN2"/>
    <property type="match status" value="1"/>
</dbReference>
<dbReference type="CDD" id="cd04056">
    <property type="entry name" value="Peptidases_S53"/>
    <property type="match status" value="1"/>
</dbReference>
<dbReference type="InterPro" id="IPR036852">
    <property type="entry name" value="Peptidase_S8/S53_dom_sf"/>
</dbReference>
<reference evidence="4" key="1">
    <citation type="submission" date="2018-12" db="EMBL/GenBank/DDBJ databases">
        <title>Tengunoibacter tsumagoiensis gen. nov., sp. nov., Dictyobacter kobayashii sp. nov., D. alpinus sp. nov., and D. joshuensis sp. nov. and description of Dictyobacteraceae fam. nov. within the order Ktedonobacterales isolated from Tengu-no-mugimeshi.</title>
        <authorList>
            <person name="Wang C.M."/>
            <person name="Zheng Y."/>
            <person name="Sakai Y."/>
            <person name="Toyoda A."/>
            <person name="Minakuchi Y."/>
            <person name="Abe K."/>
            <person name="Yokota A."/>
            <person name="Yabe S."/>
        </authorList>
    </citation>
    <scope>NUCLEOTIDE SEQUENCE [LARGE SCALE GENOMIC DNA]</scope>
    <source>
        <strain evidence="4">S-27</strain>
    </source>
</reference>
<protein>
    <submittedName>
        <fullName evidence="3">Serine protease</fullName>
    </submittedName>
</protein>
<dbReference type="Proteomes" id="UP000287224">
    <property type="component" value="Unassembled WGS sequence"/>
</dbReference>
<dbReference type="AlphaFoldDB" id="A0A401ZEM9"/>
<keyword evidence="1" id="KW-0812">Transmembrane</keyword>
<organism evidence="3 4">
    <name type="scientific">Dictyobacter aurantiacus</name>
    <dbReference type="NCBI Taxonomy" id="1936993"/>
    <lineage>
        <taxon>Bacteria</taxon>
        <taxon>Bacillati</taxon>
        <taxon>Chloroflexota</taxon>
        <taxon>Ktedonobacteria</taxon>
        <taxon>Ktedonobacterales</taxon>
        <taxon>Dictyobacteraceae</taxon>
        <taxon>Dictyobacter</taxon>
    </lineage>
</organism>
<feature type="domain" description="Peptidase S53" evidence="2">
    <location>
        <begin position="76"/>
        <end position="453"/>
    </location>
</feature>
<keyword evidence="4" id="KW-1185">Reference proteome</keyword>
<dbReference type="GO" id="GO:0006508">
    <property type="term" value="P:proteolysis"/>
    <property type="evidence" value="ECO:0007669"/>
    <property type="project" value="UniProtKB-KW"/>
</dbReference>
<proteinExistence type="predicted"/>
<evidence type="ECO:0000256" key="1">
    <source>
        <dbReference type="SAM" id="Phobius"/>
    </source>
</evidence>
<dbReference type="SUPFAM" id="SSF52743">
    <property type="entry name" value="Subtilisin-like"/>
    <property type="match status" value="1"/>
</dbReference>
<evidence type="ECO:0000313" key="3">
    <source>
        <dbReference type="EMBL" id="GCE05158.1"/>
    </source>
</evidence>
<gene>
    <name evidence="3" type="ORF">KDAU_24870</name>
</gene>
<sequence length="461" mass="49536">MLNHTISHQFTGKIWLYALVLNLAMALLSSSGAAMHVGARGIIRHAAIVSPHYRYLGRPYDSLFSKCQISQSDKHCYGVDQIRNAYSIAPLLAQGYTGKGRSIVIIDAYQAPHLRDDVADFDARFGLPPINLNIVVPDKLPAWDKQDDTQQTWSAEISLDVEWAHAIAPDASITLVESKSENDPDLIRALNYTIDHDLGDIISMSFGESEACATADVLKNWHKAFEAATRLGMTLLAASGDNGPGEQTCDNESWNKAASIPVSDPLVTGVGGTTLEADLVTGEYQSETVWRDPGSQSASGGGFSDIYKKPSYQDHIVGIADKRGTPDVAYNSSTSRGVVVVWSDGEHGPGSLYSFGGTSSGTPQWAGIVALADQYANQRLGFINPLLYQIGKKSDWYRSAFHDIVSGNNGVSLSATDDTIVTLDGYKAGPGWDAATGWGTPIASQLVPLMATLVTTHQITS</sequence>
<dbReference type="PANTHER" id="PTHR14218:SF15">
    <property type="entry name" value="TRIPEPTIDYL-PEPTIDASE 1"/>
    <property type="match status" value="1"/>
</dbReference>
<comment type="caution">
    <text evidence="3">The sequence shown here is derived from an EMBL/GenBank/DDBJ whole genome shotgun (WGS) entry which is preliminary data.</text>
</comment>
<dbReference type="PROSITE" id="PS51695">
    <property type="entry name" value="SEDOLISIN"/>
    <property type="match status" value="1"/>
</dbReference>
<dbReference type="EMBL" id="BIFQ01000001">
    <property type="protein sequence ID" value="GCE05158.1"/>
    <property type="molecule type" value="Genomic_DNA"/>
</dbReference>
<dbReference type="InterPro" id="IPR030400">
    <property type="entry name" value="Sedolisin_dom"/>
</dbReference>
<dbReference type="RefSeq" id="WP_160145819.1">
    <property type="nucleotide sequence ID" value="NZ_BIFQ01000001.1"/>
</dbReference>
<dbReference type="GO" id="GO:0004252">
    <property type="term" value="F:serine-type endopeptidase activity"/>
    <property type="evidence" value="ECO:0007669"/>
    <property type="project" value="InterPro"/>
</dbReference>
<keyword evidence="1" id="KW-0472">Membrane</keyword>
<feature type="transmembrane region" description="Helical" evidence="1">
    <location>
        <begin position="14"/>
        <end position="35"/>
    </location>
</feature>
<name>A0A401ZEM9_9CHLR</name>
<keyword evidence="3" id="KW-0378">Hydrolase</keyword>
<keyword evidence="1" id="KW-1133">Transmembrane helix</keyword>
<dbReference type="Gene3D" id="3.40.50.200">
    <property type="entry name" value="Peptidase S8/S53 domain"/>
    <property type="match status" value="1"/>
</dbReference>
<evidence type="ECO:0000313" key="4">
    <source>
        <dbReference type="Proteomes" id="UP000287224"/>
    </source>
</evidence>
<dbReference type="InterPro" id="IPR000209">
    <property type="entry name" value="Peptidase_S8/S53_dom"/>
</dbReference>